<keyword evidence="2" id="KW-0732">Signal</keyword>
<protein>
    <recommendedName>
        <fullName evidence="5">Mid2 domain-containing protein</fullName>
    </recommendedName>
</protein>
<organism evidence="3 4">
    <name type="scientific">Coleophoma crateriformis</name>
    <dbReference type="NCBI Taxonomy" id="565419"/>
    <lineage>
        <taxon>Eukaryota</taxon>
        <taxon>Fungi</taxon>
        <taxon>Dikarya</taxon>
        <taxon>Ascomycota</taxon>
        <taxon>Pezizomycotina</taxon>
        <taxon>Leotiomycetes</taxon>
        <taxon>Helotiales</taxon>
        <taxon>Dermateaceae</taxon>
        <taxon>Coleophoma</taxon>
    </lineage>
</organism>
<evidence type="ECO:0000256" key="2">
    <source>
        <dbReference type="SAM" id="SignalP"/>
    </source>
</evidence>
<sequence length="250" mass="27283">MLLTRLRCAALAILTWSWTTVAQSMKSTVARQASEVLQVCHNNNGTFAPFCRPENGTVLFVGRTYYITWDPSYFAATEGINATVLIMANYINSTGQVAQASSSPITENSQGYVPWAITHDWVKDFPSNNVTLFITPLNAASGTDGRTIEGPRVTVTTAPFPDHPHDREDEKSSNHALAIALPIVLVFLALCAIAAYLIHRKRGIRNMLGKGTGYGVRKSRAQRVGKAENAIQLQDHYLGSTMNKNSVDGA</sequence>
<proteinExistence type="predicted"/>
<keyword evidence="1" id="KW-0472">Membrane</keyword>
<feature type="chain" id="PRO_5017812410" description="Mid2 domain-containing protein" evidence="2">
    <location>
        <begin position="23"/>
        <end position="250"/>
    </location>
</feature>
<comment type="caution">
    <text evidence="3">The sequence shown here is derived from an EMBL/GenBank/DDBJ whole genome shotgun (WGS) entry which is preliminary data.</text>
</comment>
<evidence type="ECO:0000313" key="3">
    <source>
        <dbReference type="EMBL" id="RDW87778.1"/>
    </source>
</evidence>
<evidence type="ECO:0000313" key="4">
    <source>
        <dbReference type="Proteomes" id="UP000256328"/>
    </source>
</evidence>
<dbReference type="AlphaFoldDB" id="A0A3D8SPQ1"/>
<feature type="transmembrane region" description="Helical" evidence="1">
    <location>
        <begin position="176"/>
        <end position="198"/>
    </location>
</feature>
<dbReference type="Proteomes" id="UP000256328">
    <property type="component" value="Unassembled WGS sequence"/>
</dbReference>
<keyword evidence="1" id="KW-0812">Transmembrane</keyword>
<dbReference type="InterPro" id="IPR028000">
    <property type="entry name" value="Pma1"/>
</dbReference>
<keyword evidence="4" id="KW-1185">Reference proteome</keyword>
<feature type="signal peptide" evidence="2">
    <location>
        <begin position="1"/>
        <end position="22"/>
    </location>
</feature>
<dbReference type="OrthoDB" id="4084551at2759"/>
<evidence type="ECO:0008006" key="5">
    <source>
        <dbReference type="Google" id="ProtNLM"/>
    </source>
</evidence>
<dbReference type="Pfam" id="PF14610">
    <property type="entry name" value="Psg1"/>
    <property type="match status" value="1"/>
</dbReference>
<reference evidence="3 4" key="1">
    <citation type="journal article" date="2018" name="IMA Fungus">
        <title>IMA Genome-F 9: Draft genome sequence of Annulohypoxylon stygium, Aspergillus mulundensis, Berkeleyomyces basicola (syn. Thielaviopsis basicola), Ceratocystis smalleyi, two Cercospora beticola strains, Coleophoma cylindrospora, Fusarium fracticaudum, Phialophora cf. hyalina, and Morchella septimelata.</title>
        <authorList>
            <person name="Wingfield B.D."/>
            <person name="Bills G.F."/>
            <person name="Dong Y."/>
            <person name="Huang W."/>
            <person name="Nel W.J."/>
            <person name="Swalarsk-Parry B.S."/>
            <person name="Vaghefi N."/>
            <person name="Wilken P.M."/>
            <person name="An Z."/>
            <person name="de Beer Z.W."/>
            <person name="De Vos L."/>
            <person name="Chen L."/>
            <person name="Duong T.A."/>
            <person name="Gao Y."/>
            <person name="Hammerbacher A."/>
            <person name="Kikkert J.R."/>
            <person name="Li Y."/>
            <person name="Li H."/>
            <person name="Li K."/>
            <person name="Li Q."/>
            <person name="Liu X."/>
            <person name="Ma X."/>
            <person name="Naidoo K."/>
            <person name="Pethybridge S.J."/>
            <person name="Sun J."/>
            <person name="Steenkamp E.T."/>
            <person name="van der Nest M.A."/>
            <person name="van Wyk S."/>
            <person name="Wingfield M.J."/>
            <person name="Xiong C."/>
            <person name="Yue Q."/>
            <person name="Zhang X."/>
        </authorList>
    </citation>
    <scope>NUCLEOTIDE SEQUENCE [LARGE SCALE GENOMIC DNA]</scope>
    <source>
        <strain evidence="3 4">BP5796</strain>
    </source>
</reference>
<gene>
    <name evidence="3" type="ORF">BP5796_03472</name>
</gene>
<accession>A0A3D8SPQ1</accession>
<keyword evidence="1" id="KW-1133">Transmembrane helix</keyword>
<dbReference type="EMBL" id="PDLN01000004">
    <property type="protein sequence ID" value="RDW87778.1"/>
    <property type="molecule type" value="Genomic_DNA"/>
</dbReference>
<name>A0A3D8SPQ1_9HELO</name>
<evidence type="ECO:0000256" key="1">
    <source>
        <dbReference type="SAM" id="Phobius"/>
    </source>
</evidence>